<proteinExistence type="predicted"/>
<dbReference type="EMBL" id="CP027666">
    <property type="protein sequence ID" value="AVO35739.1"/>
    <property type="molecule type" value="Genomic_DNA"/>
</dbReference>
<dbReference type="KEGG" id="otk:C6570_17060"/>
<dbReference type="RefSeq" id="WP_106704285.1">
    <property type="nucleotide sequence ID" value="NZ_CP027666.1"/>
</dbReference>
<accession>A0A2S0MIN1</accession>
<sequence>MKLLVVLLTVLAGVWLWKRGRQRQVPPRARPAPAPTLPMVRCTRCGTHVPGDEAIAGQRGTYCSTAHRRESEGA</sequence>
<organism evidence="1 2">
    <name type="scientific">Ottowia oryzae</name>
    <dbReference type="NCBI Taxonomy" id="2109914"/>
    <lineage>
        <taxon>Bacteria</taxon>
        <taxon>Pseudomonadati</taxon>
        <taxon>Pseudomonadota</taxon>
        <taxon>Betaproteobacteria</taxon>
        <taxon>Burkholderiales</taxon>
        <taxon>Comamonadaceae</taxon>
        <taxon>Ottowia</taxon>
    </lineage>
</organism>
<reference evidence="1 2" key="1">
    <citation type="submission" date="2018-03" db="EMBL/GenBank/DDBJ databases">
        <title>Genome sequencing of Ottowia sp.</title>
        <authorList>
            <person name="Kim S.-J."/>
            <person name="Heo J."/>
            <person name="Kwon S.-W."/>
        </authorList>
    </citation>
    <scope>NUCLEOTIDE SEQUENCE [LARGE SCALE GENOMIC DNA]</scope>
    <source>
        <strain evidence="1 2">KADR8-3</strain>
    </source>
</reference>
<name>A0A2S0MIN1_9BURK</name>
<dbReference type="Proteomes" id="UP000239709">
    <property type="component" value="Chromosome"/>
</dbReference>
<dbReference type="InterPro" id="IPR049708">
    <property type="entry name" value="PP0621-like"/>
</dbReference>
<dbReference type="OrthoDB" id="9814432at2"/>
<protein>
    <submittedName>
        <fullName evidence="1">Uncharacterized protein</fullName>
    </submittedName>
</protein>
<evidence type="ECO:0000313" key="1">
    <source>
        <dbReference type="EMBL" id="AVO35739.1"/>
    </source>
</evidence>
<gene>
    <name evidence="1" type="ORF">C6570_17060</name>
</gene>
<evidence type="ECO:0000313" key="2">
    <source>
        <dbReference type="Proteomes" id="UP000239709"/>
    </source>
</evidence>
<dbReference type="AlphaFoldDB" id="A0A2S0MIN1"/>
<dbReference type="NCBIfam" id="NF041023">
    <property type="entry name" value="PP0621_fam"/>
    <property type="match status" value="1"/>
</dbReference>
<keyword evidence="2" id="KW-1185">Reference proteome</keyword>